<evidence type="ECO:0000313" key="3">
    <source>
        <dbReference type="Proteomes" id="UP000253345"/>
    </source>
</evidence>
<reference evidence="2 3" key="1">
    <citation type="submission" date="2018-07" db="EMBL/GenBank/DDBJ databases">
        <title>Genomic Encyclopedia of Type Strains, Phase III (KMG-III): the genomes of soil and plant-associated and newly described type strains.</title>
        <authorList>
            <person name="Whitman W."/>
        </authorList>
    </citation>
    <scope>NUCLEOTIDE SEQUENCE [LARGE SCALE GENOMIC DNA]</scope>
    <source>
        <strain evidence="2 3">CECT 8525</strain>
    </source>
</reference>
<dbReference type="AlphaFoldDB" id="A0A368ZCC7"/>
<comment type="caution">
    <text evidence="2">The sequence shown here is derived from an EMBL/GenBank/DDBJ whole genome shotgun (WGS) entry which is preliminary data.</text>
</comment>
<name>A0A368ZCC7_9RHOB</name>
<dbReference type="Proteomes" id="UP000253345">
    <property type="component" value="Unassembled WGS sequence"/>
</dbReference>
<keyword evidence="1" id="KW-1133">Transmembrane helix</keyword>
<dbReference type="RefSeq" id="WP_114347886.1">
    <property type="nucleotide sequence ID" value="NZ_QPJL01000002.1"/>
</dbReference>
<organism evidence="2 3">
    <name type="scientific">Paracoccus lutimaris</name>
    <dbReference type="NCBI Taxonomy" id="1490030"/>
    <lineage>
        <taxon>Bacteria</taxon>
        <taxon>Pseudomonadati</taxon>
        <taxon>Pseudomonadota</taxon>
        <taxon>Alphaproteobacteria</taxon>
        <taxon>Rhodobacterales</taxon>
        <taxon>Paracoccaceae</taxon>
        <taxon>Paracoccus</taxon>
    </lineage>
</organism>
<dbReference type="EMBL" id="QPJL01000002">
    <property type="protein sequence ID" value="RCW88144.1"/>
    <property type="molecule type" value="Genomic_DNA"/>
</dbReference>
<feature type="transmembrane region" description="Helical" evidence="1">
    <location>
        <begin position="63"/>
        <end position="80"/>
    </location>
</feature>
<accession>A0A368ZCC7</accession>
<evidence type="ECO:0000313" key="2">
    <source>
        <dbReference type="EMBL" id="RCW88144.1"/>
    </source>
</evidence>
<protein>
    <submittedName>
        <fullName evidence="2">Uncharacterized protein</fullName>
    </submittedName>
</protein>
<proteinExistence type="predicted"/>
<evidence type="ECO:0000256" key="1">
    <source>
        <dbReference type="SAM" id="Phobius"/>
    </source>
</evidence>
<sequence>MQADITITAMGVIREALTQIARNRRWLLPIMGVIWLLQLPSFFSAENFIPQDAMELMGLPPGAASLIPAVIVMLSVYIGTA</sequence>
<keyword evidence="1" id="KW-0472">Membrane</keyword>
<keyword evidence="1" id="KW-0812">Transmembrane</keyword>
<gene>
    <name evidence="2" type="ORF">DFP89_10273</name>
</gene>
<feature type="transmembrane region" description="Helical" evidence="1">
    <location>
        <begin position="26"/>
        <end position="43"/>
    </location>
</feature>
<keyword evidence="3" id="KW-1185">Reference proteome</keyword>